<keyword evidence="2" id="KW-1185">Reference proteome</keyword>
<name>D1PCF4_9BACT</name>
<evidence type="ECO:0000313" key="1">
    <source>
        <dbReference type="EMBL" id="EFB35605.1"/>
    </source>
</evidence>
<gene>
    <name evidence="1" type="ORF">PREVCOP_04885</name>
</gene>
<dbReference type="HOGENOM" id="CLU_3187285_0_0_10"/>
<dbReference type="Proteomes" id="UP000004477">
    <property type="component" value="Unassembled WGS sequence"/>
</dbReference>
<proteinExistence type="predicted"/>
<dbReference type="PaxDb" id="537011-PREVCOP_04885"/>
<dbReference type="AlphaFoldDB" id="D1PCF4"/>
<reference evidence="1" key="1">
    <citation type="submission" date="2009-11" db="EMBL/GenBank/DDBJ databases">
        <authorList>
            <person name="Weinstock G."/>
            <person name="Sodergren E."/>
            <person name="Clifton S."/>
            <person name="Fulton L."/>
            <person name="Fulton B."/>
            <person name="Courtney L."/>
            <person name="Fronick C."/>
            <person name="Harrison M."/>
            <person name="Strong C."/>
            <person name="Farmer C."/>
            <person name="Delahaunty K."/>
            <person name="Markovic C."/>
            <person name="Hall O."/>
            <person name="Minx P."/>
            <person name="Tomlinson C."/>
            <person name="Mitreva M."/>
            <person name="Nelson J."/>
            <person name="Hou S."/>
            <person name="Wollam A."/>
            <person name="Pepin K.H."/>
            <person name="Johnson M."/>
            <person name="Bhonagiri V."/>
            <person name="Nash W.E."/>
            <person name="Warren W."/>
            <person name="Chinwalla A."/>
            <person name="Mardis E.R."/>
            <person name="Wilson R.K."/>
        </authorList>
    </citation>
    <scope>NUCLEOTIDE SEQUENCE [LARGE SCALE GENOMIC DNA]</scope>
    <source>
        <strain evidence="1">DSM 18205</strain>
    </source>
</reference>
<dbReference type="EMBL" id="ACBX02000014">
    <property type="protein sequence ID" value="EFB35605.1"/>
    <property type="molecule type" value="Genomic_DNA"/>
</dbReference>
<accession>D1PCF4</accession>
<comment type="caution">
    <text evidence="1">The sequence shown here is derived from an EMBL/GenBank/DDBJ whole genome shotgun (WGS) entry which is preliminary data.</text>
</comment>
<protein>
    <submittedName>
        <fullName evidence="1">Uncharacterized protein</fullName>
    </submittedName>
</protein>
<organism evidence="1 2">
    <name type="scientific">Segatella copri DSM 18205</name>
    <dbReference type="NCBI Taxonomy" id="537011"/>
    <lineage>
        <taxon>Bacteria</taxon>
        <taxon>Pseudomonadati</taxon>
        <taxon>Bacteroidota</taxon>
        <taxon>Bacteroidia</taxon>
        <taxon>Bacteroidales</taxon>
        <taxon>Prevotellaceae</taxon>
        <taxon>Segatella</taxon>
    </lineage>
</organism>
<sequence>MLMRDIGSFDFFMCANLHNIHDNAKKYRRKFIKKRRGSVISIMPRV</sequence>
<evidence type="ECO:0000313" key="2">
    <source>
        <dbReference type="Proteomes" id="UP000004477"/>
    </source>
</evidence>